<dbReference type="STRING" id="1122192.SAMN02745673_03742"/>
<reference evidence="1 2" key="1">
    <citation type="submission" date="2017-02" db="EMBL/GenBank/DDBJ databases">
        <authorList>
            <person name="Peterson S.W."/>
        </authorList>
    </citation>
    <scope>NUCLEOTIDE SEQUENCE [LARGE SCALE GENOMIC DNA]</scope>
    <source>
        <strain evidence="1 2">DSM 45154</strain>
    </source>
</reference>
<accession>A0A1T4SNA0</accession>
<name>A0A1T4SNA0_9ACTN</name>
<dbReference type="Proteomes" id="UP000190637">
    <property type="component" value="Unassembled WGS sequence"/>
</dbReference>
<dbReference type="EMBL" id="FUWS01000010">
    <property type="protein sequence ID" value="SKA29616.1"/>
    <property type="molecule type" value="Genomic_DNA"/>
</dbReference>
<dbReference type="OrthoDB" id="3432321at2"/>
<protein>
    <recommendedName>
        <fullName evidence="3">DUF3558 domain-containing protein</fullName>
    </recommendedName>
</protein>
<proteinExistence type="predicted"/>
<evidence type="ECO:0000313" key="2">
    <source>
        <dbReference type="Proteomes" id="UP000190637"/>
    </source>
</evidence>
<evidence type="ECO:0000313" key="1">
    <source>
        <dbReference type="EMBL" id="SKA29616.1"/>
    </source>
</evidence>
<dbReference type="RefSeq" id="WP_144390198.1">
    <property type="nucleotide sequence ID" value="NZ_FUWS01000010.1"/>
</dbReference>
<keyword evidence="2" id="KW-1185">Reference proteome</keyword>
<sequence>MKRVLLVTGGVVVVAAVSITAGLVWGARGPAAEASPSDAFAAAPACADVTAEVIEPAVPSAQPEVVAAGPLENAAAGACAWTSFGDASAPPRSLHVEFEARFSRRDGQESGEQAAARRLVELAPAGETEGAAPVASLGEGAVVRPGTAEGGAAEVVFRRDNLLVRVWYGGDRGTDGTPLSYAQARDGAIGVAERLADSL</sequence>
<organism evidence="1 2">
    <name type="scientific">Marinactinospora thermotolerans DSM 45154</name>
    <dbReference type="NCBI Taxonomy" id="1122192"/>
    <lineage>
        <taxon>Bacteria</taxon>
        <taxon>Bacillati</taxon>
        <taxon>Actinomycetota</taxon>
        <taxon>Actinomycetes</taxon>
        <taxon>Streptosporangiales</taxon>
        <taxon>Nocardiopsidaceae</taxon>
        <taxon>Marinactinospora</taxon>
    </lineage>
</organism>
<dbReference type="AlphaFoldDB" id="A0A1T4SNA0"/>
<gene>
    <name evidence="1" type="ORF">SAMN02745673_03742</name>
</gene>
<evidence type="ECO:0008006" key="3">
    <source>
        <dbReference type="Google" id="ProtNLM"/>
    </source>
</evidence>